<gene>
    <name evidence="1" type="ORF">CVT26_012760</name>
</gene>
<dbReference type="EMBL" id="NHYE01004745">
    <property type="protein sequence ID" value="PPQ82474.1"/>
    <property type="molecule type" value="Genomic_DNA"/>
</dbReference>
<protein>
    <submittedName>
        <fullName evidence="1">Uncharacterized protein</fullName>
    </submittedName>
</protein>
<evidence type="ECO:0000313" key="1">
    <source>
        <dbReference type="EMBL" id="PPQ82474.1"/>
    </source>
</evidence>
<keyword evidence="2" id="KW-1185">Reference proteome</keyword>
<sequence length="91" mass="10165">MALANLTSTQTVDYHRVSQWPVIKEEDLSHNGVSQESRAAETIVKTYIGKEKQRVSRQLMVTWTCLNVLLSTEPAPNVESAGEIKQSHDAL</sequence>
<reference evidence="1 2" key="1">
    <citation type="journal article" date="2018" name="Evol. Lett.">
        <title>Horizontal gene cluster transfer increased hallucinogenic mushroom diversity.</title>
        <authorList>
            <person name="Reynolds H.T."/>
            <person name="Vijayakumar V."/>
            <person name="Gluck-Thaler E."/>
            <person name="Korotkin H.B."/>
            <person name="Matheny P.B."/>
            <person name="Slot J.C."/>
        </authorList>
    </citation>
    <scope>NUCLEOTIDE SEQUENCE [LARGE SCALE GENOMIC DNA]</scope>
    <source>
        <strain evidence="1 2">SRW20</strain>
    </source>
</reference>
<dbReference type="Proteomes" id="UP000284706">
    <property type="component" value="Unassembled WGS sequence"/>
</dbReference>
<name>A0A409WVB7_9AGAR</name>
<proteinExistence type="predicted"/>
<comment type="caution">
    <text evidence="1">The sequence shown here is derived from an EMBL/GenBank/DDBJ whole genome shotgun (WGS) entry which is preliminary data.</text>
</comment>
<accession>A0A409WVB7</accession>
<evidence type="ECO:0000313" key="2">
    <source>
        <dbReference type="Proteomes" id="UP000284706"/>
    </source>
</evidence>
<dbReference type="InParanoid" id="A0A409WVB7"/>
<dbReference type="AlphaFoldDB" id="A0A409WVB7"/>
<organism evidence="1 2">
    <name type="scientific">Gymnopilus dilepis</name>
    <dbReference type="NCBI Taxonomy" id="231916"/>
    <lineage>
        <taxon>Eukaryota</taxon>
        <taxon>Fungi</taxon>
        <taxon>Dikarya</taxon>
        <taxon>Basidiomycota</taxon>
        <taxon>Agaricomycotina</taxon>
        <taxon>Agaricomycetes</taxon>
        <taxon>Agaricomycetidae</taxon>
        <taxon>Agaricales</taxon>
        <taxon>Agaricineae</taxon>
        <taxon>Hymenogastraceae</taxon>
        <taxon>Gymnopilus</taxon>
    </lineage>
</organism>